<organism evidence="6 7">
    <name type="scientific">Pedobacter hartonius</name>
    <dbReference type="NCBI Taxonomy" id="425514"/>
    <lineage>
        <taxon>Bacteria</taxon>
        <taxon>Pseudomonadati</taxon>
        <taxon>Bacteroidota</taxon>
        <taxon>Sphingobacteriia</taxon>
        <taxon>Sphingobacteriales</taxon>
        <taxon>Sphingobacteriaceae</taxon>
        <taxon>Pedobacter</taxon>
    </lineage>
</organism>
<dbReference type="Gene3D" id="1.10.10.60">
    <property type="entry name" value="Homeodomain-like"/>
    <property type="match status" value="1"/>
</dbReference>
<dbReference type="InterPro" id="IPR001647">
    <property type="entry name" value="HTH_TetR"/>
</dbReference>
<dbReference type="PRINTS" id="PR00455">
    <property type="entry name" value="HTHTETR"/>
</dbReference>
<feature type="domain" description="HTH tetR-type" evidence="5">
    <location>
        <begin position="6"/>
        <end position="66"/>
    </location>
</feature>
<dbReference type="EMBL" id="FNRA01000014">
    <property type="protein sequence ID" value="SEB18463.1"/>
    <property type="molecule type" value="Genomic_DNA"/>
</dbReference>
<sequence length="192" mass="21555">MARTKSFDEETILDEAMKLFWHTGYHSLSAQELVDGLGLSRSSLYDTFGDKHTLYVKALRRYSKLTVEATISVLDQAKNIPKAIKEVFQMNFNASFGSELTKGCFVVNSRVELSPHDPEIAGIVKENWQSLEDGFYRALKRGQEAGQVSNAHNARTLARFFVNNSWGLNVYGNADADEKVFKDIIKVALSVL</sequence>
<dbReference type="OrthoDB" id="9795242at2"/>
<proteinExistence type="predicted"/>
<dbReference type="InterPro" id="IPR036271">
    <property type="entry name" value="Tet_transcr_reg_TetR-rel_C_sf"/>
</dbReference>
<keyword evidence="2 4" id="KW-0238">DNA-binding</keyword>
<dbReference type="AlphaFoldDB" id="A0A1H4H9F1"/>
<dbReference type="InterPro" id="IPR011075">
    <property type="entry name" value="TetR_C"/>
</dbReference>
<reference evidence="6 7" key="1">
    <citation type="submission" date="2016-10" db="EMBL/GenBank/DDBJ databases">
        <authorList>
            <person name="de Groot N.N."/>
        </authorList>
    </citation>
    <scope>NUCLEOTIDE SEQUENCE [LARGE SCALE GENOMIC DNA]</scope>
    <source>
        <strain evidence="6 7">DSM 19033</strain>
    </source>
</reference>
<dbReference type="STRING" id="425514.SAMN05443550_114110"/>
<dbReference type="SUPFAM" id="SSF48498">
    <property type="entry name" value="Tetracyclin repressor-like, C-terminal domain"/>
    <property type="match status" value="1"/>
</dbReference>
<name>A0A1H4H9F1_9SPHI</name>
<gene>
    <name evidence="6" type="ORF">SAMN05443550_114110</name>
</gene>
<dbReference type="InterPro" id="IPR009057">
    <property type="entry name" value="Homeodomain-like_sf"/>
</dbReference>
<keyword evidence="7" id="KW-1185">Reference proteome</keyword>
<evidence type="ECO:0000313" key="7">
    <source>
        <dbReference type="Proteomes" id="UP000198850"/>
    </source>
</evidence>
<protein>
    <submittedName>
        <fullName evidence="6">Transcriptional regulator, TetR family</fullName>
    </submittedName>
</protein>
<evidence type="ECO:0000313" key="6">
    <source>
        <dbReference type="EMBL" id="SEB18463.1"/>
    </source>
</evidence>
<dbReference type="Pfam" id="PF00440">
    <property type="entry name" value="TetR_N"/>
    <property type="match status" value="1"/>
</dbReference>
<evidence type="ECO:0000256" key="2">
    <source>
        <dbReference type="ARBA" id="ARBA00023125"/>
    </source>
</evidence>
<accession>A0A1H4H9F1</accession>
<dbReference type="PANTHER" id="PTHR47506:SF10">
    <property type="entry name" value="TRANSCRIPTIONAL REGULATORY PROTEIN"/>
    <property type="match status" value="1"/>
</dbReference>
<evidence type="ECO:0000256" key="3">
    <source>
        <dbReference type="ARBA" id="ARBA00023163"/>
    </source>
</evidence>
<dbReference type="Gene3D" id="1.10.357.10">
    <property type="entry name" value="Tetracycline Repressor, domain 2"/>
    <property type="match status" value="1"/>
</dbReference>
<evidence type="ECO:0000256" key="4">
    <source>
        <dbReference type="PROSITE-ProRule" id="PRU00335"/>
    </source>
</evidence>
<feature type="DNA-binding region" description="H-T-H motif" evidence="4">
    <location>
        <begin position="29"/>
        <end position="48"/>
    </location>
</feature>
<keyword evidence="1" id="KW-0805">Transcription regulation</keyword>
<dbReference type="Proteomes" id="UP000198850">
    <property type="component" value="Unassembled WGS sequence"/>
</dbReference>
<dbReference type="SUPFAM" id="SSF46689">
    <property type="entry name" value="Homeodomain-like"/>
    <property type="match status" value="1"/>
</dbReference>
<evidence type="ECO:0000259" key="5">
    <source>
        <dbReference type="PROSITE" id="PS50977"/>
    </source>
</evidence>
<dbReference type="PROSITE" id="PS50977">
    <property type="entry name" value="HTH_TETR_2"/>
    <property type="match status" value="1"/>
</dbReference>
<dbReference type="PANTHER" id="PTHR47506">
    <property type="entry name" value="TRANSCRIPTIONAL REGULATORY PROTEIN"/>
    <property type="match status" value="1"/>
</dbReference>
<dbReference type="Pfam" id="PF16925">
    <property type="entry name" value="TetR_C_13"/>
    <property type="match status" value="1"/>
</dbReference>
<keyword evidence="3" id="KW-0804">Transcription</keyword>
<dbReference type="GO" id="GO:0003677">
    <property type="term" value="F:DNA binding"/>
    <property type="evidence" value="ECO:0007669"/>
    <property type="project" value="UniProtKB-UniRule"/>
</dbReference>
<evidence type="ECO:0000256" key="1">
    <source>
        <dbReference type="ARBA" id="ARBA00023015"/>
    </source>
</evidence>
<dbReference type="RefSeq" id="WP_090559731.1">
    <property type="nucleotide sequence ID" value="NZ_FNRA01000014.1"/>
</dbReference>